<comment type="caution">
    <text evidence="1">The sequence shown here is derived from an EMBL/GenBank/DDBJ whole genome shotgun (WGS) entry which is preliminary data.</text>
</comment>
<gene>
    <name evidence="1" type="ORF">C5S46_02010</name>
</gene>
<dbReference type="EMBL" id="QYBA01000066">
    <property type="protein sequence ID" value="TKY92174.1"/>
    <property type="molecule type" value="Genomic_DNA"/>
</dbReference>
<reference evidence="1" key="1">
    <citation type="submission" date="2018-09" db="EMBL/GenBank/DDBJ databases">
        <title>A genomic encyclopedia of anaerobic methanotrophic archaea.</title>
        <authorList>
            <person name="Skennerton C.T."/>
            <person name="Chadwick G.L."/>
            <person name="Laso-Perez R."/>
            <person name="Leu A.O."/>
            <person name="Speth D.R."/>
            <person name="Yu H."/>
            <person name="Morgan-Lang C."/>
            <person name="Hatzenpichler R."/>
            <person name="Goudeau D."/>
            <person name="Malmstrom R."/>
            <person name="Woyke T."/>
            <person name="Hallam S."/>
            <person name="Tyson G.W."/>
            <person name="Wegener G."/>
            <person name="Boetius A."/>
            <person name="Orphan V.J."/>
        </authorList>
    </citation>
    <scope>NUCLEOTIDE SEQUENCE</scope>
    <source>
        <strain evidence="1">CONS3730D10UFb2</strain>
    </source>
</reference>
<protein>
    <submittedName>
        <fullName evidence="1">Uncharacterized protein</fullName>
    </submittedName>
</protein>
<proteinExistence type="predicted"/>
<dbReference type="Proteomes" id="UP000315423">
    <property type="component" value="Unassembled WGS sequence"/>
</dbReference>
<accession>A0AC61SC01</accession>
<evidence type="ECO:0000313" key="1">
    <source>
        <dbReference type="EMBL" id="TKY92174.1"/>
    </source>
</evidence>
<organism evidence="1 2">
    <name type="scientific">Candidatus Methanomarinus sp</name>
    <dbReference type="NCBI Taxonomy" id="3386244"/>
    <lineage>
        <taxon>Archaea</taxon>
        <taxon>Methanobacteriati</taxon>
        <taxon>Methanobacteriota</taxon>
        <taxon>Stenosarchaea group</taxon>
        <taxon>Methanomicrobia</taxon>
        <taxon>Methanosarcinales</taxon>
        <taxon>ANME-2 cluster</taxon>
        <taxon>Candidatus Methanocomedenaceae</taxon>
        <taxon>Candidatus Methanomarinus</taxon>
    </lineage>
</organism>
<name>A0AC61SC01_9EURY</name>
<sequence length="607" mass="69057">MYTDRNKQSILLIRTSAVLSTFCVLLLAYAFIFLDFSLIYVWQHDSADLSLFYRLAAILTGQEGTYLVWAWLSILVVLLFTELNEKFSDIDRITIMYALIGCAFLLVLTIVMTPFNSIYIVSGASLPLSGNGISPALIDILMPIHIFTTLFAYAFAIIPASVSLAYLTLEEKRMSGVRIYLRISWIMLSICMLTGGLWANRLLGWNGFWQWDPLQSCTIAIWLLLTTALHAVVRFNRGEYKRLFPLLCISAFLACLYTTLVARSDIFGSIHSFPGTPTWWMLLIFIVIVFFYSVVYALKHDISHTTVTGGLREAFEPQNTFYFTILILLIMIFISLWGPTVYIILYYMKRAVILPPEYYNSFFFWMILILTYLTGICMLYGRVKNSTLFYVLAVYFAVSLILVIAVPYSVYVLLYLSAFFFVIASIIFKMINDLKVKNKKIAVHLTGINLVHAGFIFVVLGAILSTSFATVHTFHYSLDEKGVYKEDNGLGVRFIDYSVEYTDTDWVQTLDVEVIDTGTYEMKSHFWKSSQYGFIAKPGVRHGLPGDIQLDFQGSSCTPSTQIENIVFCVKKYPFASLLWGGGILLIVGVMFTIAAAVMRRKLVRRR</sequence>
<evidence type="ECO:0000313" key="2">
    <source>
        <dbReference type="Proteomes" id="UP000315423"/>
    </source>
</evidence>